<dbReference type="SUPFAM" id="SSF54862">
    <property type="entry name" value="4Fe-4S ferredoxins"/>
    <property type="match status" value="1"/>
</dbReference>
<keyword evidence="3" id="KW-0408">Iron</keyword>
<keyword evidence="4" id="KW-0411">Iron-sulfur</keyword>
<proteinExistence type="predicted"/>
<accession>A0A081BSN4</accession>
<organism evidence="6">
    <name type="scientific">Candidatus Moduliflexus flocculans</name>
    <dbReference type="NCBI Taxonomy" id="1499966"/>
    <lineage>
        <taxon>Bacteria</taxon>
        <taxon>Candidatus Moduliflexota</taxon>
        <taxon>Candidatus Moduliflexia</taxon>
        <taxon>Candidatus Moduliflexales</taxon>
        <taxon>Candidatus Moduliflexaceae</taxon>
    </lineage>
</organism>
<name>A0A081BSN4_9BACT</name>
<evidence type="ECO:0000259" key="5">
    <source>
        <dbReference type="PROSITE" id="PS51379"/>
    </source>
</evidence>
<dbReference type="InterPro" id="IPR004453">
    <property type="entry name" value="QueG"/>
</dbReference>
<evidence type="ECO:0000256" key="4">
    <source>
        <dbReference type="ARBA" id="ARBA00023014"/>
    </source>
</evidence>
<dbReference type="PROSITE" id="PS00198">
    <property type="entry name" value="4FE4S_FER_1"/>
    <property type="match status" value="1"/>
</dbReference>
<dbReference type="HOGENOM" id="CLU_902301_0_0_0"/>
<dbReference type="GO" id="GO:0052693">
    <property type="term" value="F:epoxyqueuosine reductase activity"/>
    <property type="evidence" value="ECO:0007669"/>
    <property type="project" value="TreeGrafter"/>
</dbReference>
<dbReference type="STRING" id="1499966.U14_05700"/>
<dbReference type="GO" id="GO:0051539">
    <property type="term" value="F:4 iron, 4 sulfur cluster binding"/>
    <property type="evidence" value="ECO:0007669"/>
    <property type="project" value="UniProtKB-KW"/>
</dbReference>
<dbReference type="Gene3D" id="3.30.70.20">
    <property type="match status" value="1"/>
</dbReference>
<gene>
    <name evidence="6" type="ORF">U14_05700</name>
</gene>
<sequence length="303" mass="34357">MRPLFIQEAFTNGEKAALLPIHRLQHLKDEIAQFKHDEALNGFQQWIVNDLYSFDVPTAEFVISSIILLAVPHPFYAPVEFIHRGKIYHCLSLVMSDFDRAEQSLQKALQSRNYQIIAAPNIPLKRLAVQSGFAAYGRNNICYIDGMGSNFSFSAYFSDMPCDDDDWTAAKMASNCAHCTVCVKHCPTKAIRMDRFLIDNERCLSYLNESGEPFPEWLPKTAHHCVYDCLRCQMVCPMNAAQVKQVGELIRFTESETEQLLAGAYADTFSASFKKKAVYLGLHQWPDGIAKNLKALMELSDRP</sequence>
<evidence type="ECO:0000256" key="1">
    <source>
        <dbReference type="ARBA" id="ARBA00022485"/>
    </source>
</evidence>
<protein>
    <recommendedName>
        <fullName evidence="5">4Fe-4S ferredoxin-type domain-containing protein</fullName>
    </recommendedName>
</protein>
<dbReference type="PANTHER" id="PTHR30002:SF4">
    <property type="entry name" value="EPOXYQUEUOSINE REDUCTASE"/>
    <property type="match status" value="1"/>
</dbReference>
<reference evidence="6" key="1">
    <citation type="journal article" date="2015" name="PeerJ">
        <title>First genomic representation of candidate bacterial phylum KSB3 points to enhanced environmental sensing as a trigger of wastewater bulking.</title>
        <authorList>
            <person name="Sekiguchi Y."/>
            <person name="Ohashi A."/>
            <person name="Parks D.H."/>
            <person name="Yamauchi T."/>
            <person name="Tyson G.W."/>
            <person name="Hugenholtz P."/>
        </authorList>
    </citation>
    <scope>NUCLEOTIDE SEQUENCE [LARGE SCALE GENOMIC DNA]</scope>
</reference>
<dbReference type="InterPro" id="IPR017900">
    <property type="entry name" value="4Fe4S_Fe_S_CS"/>
</dbReference>
<dbReference type="PANTHER" id="PTHR30002">
    <property type="entry name" value="EPOXYQUEUOSINE REDUCTASE"/>
    <property type="match status" value="1"/>
</dbReference>
<evidence type="ECO:0000313" key="7">
    <source>
        <dbReference type="Proteomes" id="UP000030700"/>
    </source>
</evidence>
<dbReference type="AlphaFoldDB" id="A0A081BSN4"/>
<dbReference type="Pfam" id="PF13484">
    <property type="entry name" value="Fer4_16"/>
    <property type="match status" value="1"/>
</dbReference>
<keyword evidence="1" id="KW-0004">4Fe-4S</keyword>
<dbReference type="Proteomes" id="UP000030700">
    <property type="component" value="Unassembled WGS sequence"/>
</dbReference>
<dbReference type="EMBL" id="DF820461">
    <property type="protein sequence ID" value="GAK54415.1"/>
    <property type="molecule type" value="Genomic_DNA"/>
</dbReference>
<dbReference type="GO" id="GO:0008616">
    <property type="term" value="P:tRNA queuosine(34) biosynthetic process"/>
    <property type="evidence" value="ECO:0007669"/>
    <property type="project" value="InterPro"/>
</dbReference>
<dbReference type="PROSITE" id="PS51379">
    <property type="entry name" value="4FE4S_FER_2"/>
    <property type="match status" value="2"/>
</dbReference>
<keyword evidence="7" id="KW-1185">Reference proteome</keyword>
<evidence type="ECO:0000313" key="6">
    <source>
        <dbReference type="EMBL" id="GAK54415.1"/>
    </source>
</evidence>
<evidence type="ECO:0000256" key="2">
    <source>
        <dbReference type="ARBA" id="ARBA00022723"/>
    </source>
</evidence>
<evidence type="ECO:0000256" key="3">
    <source>
        <dbReference type="ARBA" id="ARBA00023004"/>
    </source>
</evidence>
<dbReference type="GO" id="GO:0046872">
    <property type="term" value="F:metal ion binding"/>
    <property type="evidence" value="ECO:0007669"/>
    <property type="project" value="UniProtKB-KW"/>
</dbReference>
<feature type="domain" description="4Fe-4S ferredoxin-type" evidence="5">
    <location>
        <begin position="213"/>
        <end position="246"/>
    </location>
</feature>
<feature type="domain" description="4Fe-4S ferredoxin-type" evidence="5">
    <location>
        <begin position="167"/>
        <end position="196"/>
    </location>
</feature>
<keyword evidence="2" id="KW-0479">Metal-binding</keyword>
<dbReference type="InterPro" id="IPR017896">
    <property type="entry name" value="4Fe4S_Fe-S-bd"/>
</dbReference>